<gene>
    <name evidence="9" type="primary">HPX</name>
</gene>
<keyword evidence="3 8" id="KW-0732">Signal</keyword>
<dbReference type="Gene3D" id="2.110.10.10">
    <property type="entry name" value="Hemopexin-like domain"/>
    <property type="match status" value="2"/>
</dbReference>
<feature type="repeat" description="Hemopexin" evidence="7">
    <location>
        <begin position="424"/>
        <end position="472"/>
    </location>
</feature>
<feature type="signal peptide" evidence="8">
    <location>
        <begin position="1"/>
        <end position="47"/>
    </location>
</feature>
<dbReference type="GeneTree" id="ENSGT00390000009178"/>
<dbReference type="PANTHER" id="PTHR22917:SF9">
    <property type="entry name" value="HEMOPEXIN"/>
    <property type="match status" value="1"/>
</dbReference>
<keyword evidence="5" id="KW-1015">Disulfide bond</keyword>
<proteinExistence type="predicted"/>
<feature type="repeat" description="Hemopexin" evidence="7">
    <location>
        <begin position="225"/>
        <end position="271"/>
    </location>
</feature>
<evidence type="ECO:0000256" key="4">
    <source>
        <dbReference type="ARBA" id="ARBA00022737"/>
    </source>
</evidence>
<dbReference type="InterPro" id="IPR000585">
    <property type="entry name" value="Hemopexin-like_dom"/>
</dbReference>
<dbReference type="Pfam" id="PF00045">
    <property type="entry name" value="Hemopexin"/>
    <property type="match status" value="2"/>
</dbReference>
<reference evidence="9" key="1">
    <citation type="submission" date="2025-08" db="UniProtKB">
        <authorList>
            <consortium name="Ensembl"/>
        </authorList>
    </citation>
    <scope>IDENTIFICATION</scope>
</reference>
<evidence type="ECO:0000256" key="2">
    <source>
        <dbReference type="ARBA" id="ARBA00022525"/>
    </source>
</evidence>
<organism evidence="9 10">
    <name type="scientific">Aquila chrysaetos chrysaetos</name>
    <dbReference type="NCBI Taxonomy" id="223781"/>
    <lineage>
        <taxon>Eukaryota</taxon>
        <taxon>Metazoa</taxon>
        <taxon>Chordata</taxon>
        <taxon>Craniata</taxon>
        <taxon>Vertebrata</taxon>
        <taxon>Euteleostomi</taxon>
        <taxon>Archelosauria</taxon>
        <taxon>Archosauria</taxon>
        <taxon>Dinosauria</taxon>
        <taxon>Saurischia</taxon>
        <taxon>Theropoda</taxon>
        <taxon>Coelurosauria</taxon>
        <taxon>Aves</taxon>
        <taxon>Neognathae</taxon>
        <taxon>Neoaves</taxon>
        <taxon>Telluraves</taxon>
        <taxon>Accipitrimorphae</taxon>
        <taxon>Accipitriformes</taxon>
        <taxon>Accipitridae</taxon>
        <taxon>Accipitrinae</taxon>
        <taxon>Aquila</taxon>
    </lineage>
</organism>
<feature type="chain" id="PRO_5025577308" evidence="8">
    <location>
        <begin position="48"/>
        <end position="474"/>
    </location>
</feature>
<evidence type="ECO:0000313" key="10">
    <source>
        <dbReference type="Proteomes" id="UP000472275"/>
    </source>
</evidence>
<dbReference type="SMART" id="SM00120">
    <property type="entry name" value="HX"/>
    <property type="match status" value="6"/>
</dbReference>
<dbReference type="Ensembl" id="ENSACCT00020016413.1">
    <property type="protein sequence ID" value="ENSACCP00020015736.1"/>
    <property type="gene ID" value="ENSACCG00020010777.1"/>
</dbReference>
<evidence type="ECO:0000256" key="8">
    <source>
        <dbReference type="SAM" id="SignalP"/>
    </source>
</evidence>
<dbReference type="InterPro" id="IPR036375">
    <property type="entry name" value="Hemopexin-like_dom_sf"/>
</dbReference>
<reference evidence="9" key="2">
    <citation type="submission" date="2025-09" db="UniProtKB">
        <authorList>
            <consortium name="Ensembl"/>
        </authorList>
    </citation>
    <scope>IDENTIFICATION</scope>
</reference>
<dbReference type="AlphaFoldDB" id="A0A663EVA4"/>
<feature type="repeat" description="Hemopexin" evidence="7">
    <location>
        <begin position="335"/>
        <end position="382"/>
    </location>
</feature>
<evidence type="ECO:0000256" key="1">
    <source>
        <dbReference type="ARBA" id="ARBA00004613"/>
    </source>
</evidence>
<evidence type="ECO:0000256" key="3">
    <source>
        <dbReference type="ARBA" id="ARBA00022729"/>
    </source>
</evidence>
<dbReference type="InterPro" id="IPR018487">
    <property type="entry name" value="Hemopexin-like_repeat"/>
</dbReference>
<keyword evidence="10" id="KW-1185">Reference proteome</keyword>
<feature type="repeat" description="Hemopexin" evidence="7">
    <location>
        <begin position="127"/>
        <end position="179"/>
    </location>
</feature>
<protein>
    <submittedName>
        <fullName evidence="9">Hemopexin</fullName>
    </submittedName>
</protein>
<dbReference type="PROSITE" id="PS51642">
    <property type="entry name" value="HEMOPEXIN_2"/>
    <property type="match status" value="5"/>
</dbReference>
<dbReference type="PROSITE" id="PS00024">
    <property type="entry name" value="HEMOPEXIN"/>
    <property type="match status" value="1"/>
</dbReference>
<evidence type="ECO:0000256" key="5">
    <source>
        <dbReference type="ARBA" id="ARBA00023157"/>
    </source>
</evidence>
<keyword evidence="4" id="KW-0677">Repeat</keyword>
<evidence type="ECO:0000256" key="7">
    <source>
        <dbReference type="PROSITE-ProRule" id="PRU01011"/>
    </source>
</evidence>
<dbReference type="CDD" id="cd00094">
    <property type="entry name" value="HX"/>
    <property type="match status" value="1"/>
</dbReference>
<name>A0A663EVA4_AQUCH</name>
<dbReference type="SUPFAM" id="SSF50923">
    <property type="entry name" value="Hemopexin-like domain"/>
    <property type="match status" value="2"/>
</dbReference>
<keyword evidence="2" id="KW-0964">Secreted</keyword>
<comment type="subcellular location">
    <subcellularLocation>
        <location evidence="1">Secreted</location>
    </subcellularLocation>
</comment>
<dbReference type="InterPro" id="IPR018486">
    <property type="entry name" value="Hemopexin_CS"/>
</dbReference>
<dbReference type="InterPro" id="IPR051298">
    <property type="entry name" value="Heme_transport/Cell_adhesion"/>
</dbReference>
<evidence type="ECO:0000256" key="6">
    <source>
        <dbReference type="ARBA" id="ARBA00023180"/>
    </source>
</evidence>
<dbReference type="GO" id="GO:0005615">
    <property type="term" value="C:extracellular space"/>
    <property type="evidence" value="ECO:0007669"/>
    <property type="project" value="TreeGrafter"/>
</dbReference>
<accession>A0A663EVA4</accession>
<evidence type="ECO:0000313" key="9">
    <source>
        <dbReference type="Ensembl" id="ENSACCP00020015736.1"/>
    </source>
</evidence>
<dbReference type="Proteomes" id="UP000472275">
    <property type="component" value="Chromosome 19"/>
</dbReference>
<sequence>MGQGRLCNSPSCPNIGPGVAEAPGTPYAMGVPTAVLCLAWALALACAHPLTQSKTEAAGGGHPHGAEPPSNDTDLAQLCADEGRFDATTLSENGTMLFFRGEEVWESSHGGFRLHARPLAASWPEVGGPIDAALRLYGWQHPQEHQSLYLFQGEQVWAYFGGQLQPGFPRRIGDEFPGVPGGLDAAVECHPEECGGKTILFFKGDTVYAFDLALRVTKPRSWPGLGPCDAALRWLERYYCLRGTHFQRFNPLTGEVPPSYPRDLRDYFIPCPGRGHWNASWGAAGDRCSEMPFQALLSDDTGRIYAFRGGLSFRLDSLRDGHHAWPLGQTWPGLEGEVDAAFAWDGRTYLIQGSQVSIFLSGQGYRRVLGYPRALQDELGVSSADAAFTCPHSANLYLITGDHIRLVNLTQTPRQAGEPVPLPHDHVDGAMCTNDGVFLFHGPSYHQYHSVAQLLGAKELPSQSIATHFFHCPQ</sequence>
<keyword evidence="6" id="KW-0325">Glycoprotein</keyword>
<dbReference type="PANTHER" id="PTHR22917">
    <property type="entry name" value="HEMOPEXIN DOMAIN-CONTAINING PROTEIN"/>
    <property type="match status" value="1"/>
</dbReference>
<feature type="repeat" description="Hemopexin" evidence="7">
    <location>
        <begin position="180"/>
        <end position="220"/>
    </location>
</feature>